<dbReference type="EMBL" id="RBAH01000025">
    <property type="protein sequence ID" value="RKN74122.1"/>
    <property type="molecule type" value="Genomic_DNA"/>
</dbReference>
<dbReference type="GO" id="GO:0019748">
    <property type="term" value="P:secondary metabolic process"/>
    <property type="evidence" value="ECO:0007669"/>
    <property type="project" value="TreeGrafter"/>
</dbReference>
<keyword evidence="1" id="KW-0456">Lyase</keyword>
<evidence type="ECO:0000259" key="2">
    <source>
        <dbReference type="Pfam" id="PF04909"/>
    </source>
</evidence>
<dbReference type="PANTHER" id="PTHR21240:SF28">
    <property type="entry name" value="ISO-OROTATE DECARBOXYLASE (EUROFUNG)"/>
    <property type="match status" value="1"/>
</dbReference>
<comment type="caution">
    <text evidence="3">The sequence shown here is derived from an EMBL/GenBank/DDBJ whole genome shotgun (WGS) entry which is preliminary data.</text>
</comment>
<dbReference type="SUPFAM" id="SSF51556">
    <property type="entry name" value="Metallo-dependent hydrolases"/>
    <property type="match status" value="1"/>
</dbReference>
<accession>A0A3B0BLQ3</accession>
<keyword evidence="3" id="KW-0378">Hydrolase</keyword>
<name>A0A3B0BLQ3_9BACL</name>
<protein>
    <submittedName>
        <fullName evidence="3">Amidohydrolase</fullName>
    </submittedName>
</protein>
<gene>
    <name evidence="3" type="ORF">D7M11_27085</name>
</gene>
<sequence length="351" mass="38897">MNATVPIIDSDVRHALKNPNELLPFLKEPWKHQVKQFGFRSPRTYGPPQLAHIDRAYTPKDEGAAADPERLHTFFLEAYGIGHAVLTGAMYGISVHSDPDYSAALAAAYNDHLLERWLPRSEKYKGAMTVATQDPQLAAMEIDRVGAHPDIVQISIGSGSQAPYGQRYYAPIFEAASRRGLPVAIHAGTEGGGIAGPPTAAGYVSDYLQFHTASSHSLMAHAISLIGEGVFERYPTLKIVLAGGGVSWLPHLMWRMDRSYRELKALVPTLKRKPSEYMRDHLYVTTQPIDESDSPEPMRQLLEMTDAENMLLFASGYPGWDFDDPARILPGLSGEARNRVLYGNAKRLFRL</sequence>
<keyword evidence="4" id="KW-1185">Reference proteome</keyword>
<dbReference type="Pfam" id="PF04909">
    <property type="entry name" value="Amidohydro_2"/>
    <property type="match status" value="1"/>
</dbReference>
<evidence type="ECO:0000256" key="1">
    <source>
        <dbReference type="ARBA" id="ARBA00023239"/>
    </source>
</evidence>
<dbReference type="GO" id="GO:0005737">
    <property type="term" value="C:cytoplasm"/>
    <property type="evidence" value="ECO:0007669"/>
    <property type="project" value="TreeGrafter"/>
</dbReference>
<dbReference type="Gene3D" id="3.20.20.140">
    <property type="entry name" value="Metal-dependent hydrolases"/>
    <property type="match status" value="1"/>
</dbReference>
<dbReference type="RefSeq" id="WP_120750393.1">
    <property type="nucleotide sequence ID" value="NZ_RBAH01000025.1"/>
</dbReference>
<dbReference type="OrthoDB" id="2533941at2"/>
<proteinExistence type="predicted"/>
<dbReference type="Proteomes" id="UP000282311">
    <property type="component" value="Unassembled WGS sequence"/>
</dbReference>
<reference evidence="3 4" key="1">
    <citation type="journal article" date="2007" name="Int. J. Syst. Evol. Microbiol.">
        <title>Paenibacillus ginsengarvi sp. nov., isolated from soil from ginseng cultivation.</title>
        <authorList>
            <person name="Yoon M.H."/>
            <person name="Ten L.N."/>
            <person name="Im W.T."/>
        </authorList>
    </citation>
    <scope>NUCLEOTIDE SEQUENCE [LARGE SCALE GENOMIC DNA]</scope>
    <source>
        <strain evidence="3 4">KCTC 13059</strain>
    </source>
</reference>
<evidence type="ECO:0000313" key="3">
    <source>
        <dbReference type="EMBL" id="RKN74122.1"/>
    </source>
</evidence>
<dbReference type="GO" id="GO:0016831">
    <property type="term" value="F:carboxy-lyase activity"/>
    <property type="evidence" value="ECO:0007669"/>
    <property type="project" value="InterPro"/>
</dbReference>
<organism evidence="3 4">
    <name type="scientific">Paenibacillus ginsengarvi</name>
    <dbReference type="NCBI Taxonomy" id="400777"/>
    <lineage>
        <taxon>Bacteria</taxon>
        <taxon>Bacillati</taxon>
        <taxon>Bacillota</taxon>
        <taxon>Bacilli</taxon>
        <taxon>Bacillales</taxon>
        <taxon>Paenibacillaceae</taxon>
        <taxon>Paenibacillus</taxon>
    </lineage>
</organism>
<evidence type="ECO:0000313" key="4">
    <source>
        <dbReference type="Proteomes" id="UP000282311"/>
    </source>
</evidence>
<dbReference type="GO" id="GO:0016787">
    <property type="term" value="F:hydrolase activity"/>
    <property type="evidence" value="ECO:0007669"/>
    <property type="project" value="UniProtKB-KW"/>
</dbReference>
<dbReference type="InterPro" id="IPR032466">
    <property type="entry name" value="Metal_Hydrolase"/>
</dbReference>
<dbReference type="PANTHER" id="PTHR21240">
    <property type="entry name" value="2-AMINO-3-CARBOXYLMUCONATE-6-SEMIALDEHYDE DECARBOXYLASE"/>
    <property type="match status" value="1"/>
</dbReference>
<dbReference type="AlphaFoldDB" id="A0A3B0BLQ3"/>
<dbReference type="InterPro" id="IPR032465">
    <property type="entry name" value="ACMSD"/>
</dbReference>
<feature type="domain" description="Amidohydrolase-related" evidence="2">
    <location>
        <begin position="88"/>
        <end position="351"/>
    </location>
</feature>
<dbReference type="InterPro" id="IPR006680">
    <property type="entry name" value="Amidohydro-rel"/>
</dbReference>